<dbReference type="OrthoDB" id="6255491at2759"/>
<name>A0A8E0S2V6_9TREM</name>
<protein>
    <submittedName>
        <fullName evidence="2">Uncharacterized protein</fullName>
    </submittedName>
</protein>
<accession>A0A8E0S2V6</accession>
<gene>
    <name evidence="2" type="ORF">FBUS_03917</name>
</gene>
<dbReference type="EMBL" id="LUCM01003962">
    <property type="protein sequence ID" value="KAA0195058.1"/>
    <property type="molecule type" value="Genomic_DNA"/>
</dbReference>
<reference evidence="2" key="1">
    <citation type="submission" date="2019-05" db="EMBL/GenBank/DDBJ databases">
        <title>Annotation for the trematode Fasciolopsis buski.</title>
        <authorList>
            <person name="Choi Y.-J."/>
        </authorList>
    </citation>
    <scope>NUCLEOTIDE SEQUENCE</scope>
    <source>
        <strain evidence="2">HT</strain>
        <tissue evidence="2">Whole worm</tissue>
    </source>
</reference>
<dbReference type="AlphaFoldDB" id="A0A8E0S2V6"/>
<feature type="region of interest" description="Disordered" evidence="1">
    <location>
        <begin position="22"/>
        <end position="59"/>
    </location>
</feature>
<dbReference type="Proteomes" id="UP000728185">
    <property type="component" value="Unassembled WGS sequence"/>
</dbReference>
<sequence length="294" mass="34030">MSLGVNSTASDREFGRDLIHSIPIPNYRDNNDENKRSRRSNSFHQTASEELDESDETKREHDIGALIQRRMELRRALKQMHGELLRLLYEEWTLTGCIPEGYEELLRQSDEKMHPVKTTSFPLPRLLIRRASTLSRPSHDFFNHSTSSSQSSVPWTELFNLQENDSPAHSIKQLNMIDAETESAHDTPAANGLTLPNEPLVDSEAENFPKHLSRQCSTHSQKSTCTERVESEYSWTEDEEELKRTGYELQLRKLEIDYAVITQLYTVHKQRAIETRKDAYRVAYKSNLRKVGLL</sequence>
<organism evidence="2 3">
    <name type="scientific">Fasciolopsis buskii</name>
    <dbReference type="NCBI Taxonomy" id="27845"/>
    <lineage>
        <taxon>Eukaryota</taxon>
        <taxon>Metazoa</taxon>
        <taxon>Spiralia</taxon>
        <taxon>Lophotrochozoa</taxon>
        <taxon>Platyhelminthes</taxon>
        <taxon>Trematoda</taxon>
        <taxon>Digenea</taxon>
        <taxon>Plagiorchiida</taxon>
        <taxon>Echinostomata</taxon>
        <taxon>Echinostomatoidea</taxon>
        <taxon>Fasciolidae</taxon>
        <taxon>Fasciolopsis</taxon>
    </lineage>
</organism>
<evidence type="ECO:0000313" key="2">
    <source>
        <dbReference type="EMBL" id="KAA0195058.1"/>
    </source>
</evidence>
<evidence type="ECO:0000256" key="1">
    <source>
        <dbReference type="SAM" id="MobiDB-lite"/>
    </source>
</evidence>
<proteinExistence type="predicted"/>
<comment type="caution">
    <text evidence="2">The sequence shown here is derived from an EMBL/GenBank/DDBJ whole genome shotgun (WGS) entry which is preliminary data.</text>
</comment>
<keyword evidence="3" id="KW-1185">Reference proteome</keyword>
<evidence type="ECO:0000313" key="3">
    <source>
        <dbReference type="Proteomes" id="UP000728185"/>
    </source>
</evidence>